<keyword evidence="2" id="KW-1185">Reference proteome</keyword>
<dbReference type="Proteomes" id="UP000799439">
    <property type="component" value="Unassembled WGS sequence"/>
</dbReference>
<evidence type="ECO:0000313" key="1">
    <source>
        <dbReference type="EMBL" id="KAF2149417.1"/>
    </source>
</evidence>
<protein>
    <submittedName>
        <fullName evidence="1">Uncharacterized protein</fullName>
    </submittedName>
</protein>
<proteinExistence type="predicted"/>
<gene>
    <name evidence="1" type="ORF">K461DRAFT_281793</name>
</gene>
<accession>A0A9P4IX24</accession>
<dbReference type="EMBL" id="ML996091">
    <property type="protein sequence ID" value="KAF2149417.1"/>
    <property type="molecule type" value="Genomic_DNA"/>
</dbReference>
<sequence>MGDMNEGLNAVATLIIAAGGDQSEFTIEDVSSKGALLRCRVNFLSQPPDLSCPDQIDGNGCRADL</sequence>
<evidence type="ECO:0000313" key="2">
    <source>
        <dbReference type="Proteomes" id="UP000799439"/>
    </source>
</evidence>
<reference evidence="1" key="1">
    <citation type="journal article" date="2020" name="Stud. Mycol.">
        <title>101 Dothideomycetes genomes: a test case for predicting lifestyles and emergence of pathogens.</title>
        <authorList>
            <person name="Haridas S."/>
            <person name="Albert R."/>
            <person name="Binder M."/>
            <person name="Bloem J."/>
            <person name="Labutti K."/>
            <person name="Salamov A."/>
            <person name="Andreopoulos B."/>
            <person name="Baker S."/>
            <person name="Barry K."/>
            <person name="Bills G."/>
            <person name="Bluhm B."/>
            <person name="Cannon C."/>
            <person name="Castanera R."/>
            <person name="Culley D."/>
            <person name="Daum C."/>
            <person name="Ezra D."/>
            <person name="Gonzalez J."/>
            <person name="Henrissat B."/>
            <person name="Kuo A."/>
            <person name="Liang C."/>
            <person name="Lipzen A."/>
            <person name="Lutzoni F."/>
            <person name="Magnuson J."/>
            <person name="Mondo S."/>
            <person name="Nolan M."/>
            <person name="Ohm R."/>
            <person name="Pangilinan J."/>
            <person name="Park H.-J."/>
            <person name="Ramirez L."/>
            <person name="Alfaro M."/>
            <person name="Sun H."/>
            <person name="Tritt A."/>
            <person name="Yoshinaga Y."/>
            <person name="Zwiers L.-H."/>
            <person name="Turgeon B."/>
            <person name="Goodwin S."/>
            <person name="Spatafora J."/>
            <person name="Crous P."/>
            <person name="Grigoriev I."/>
        </authorList>
    </citation>
    <scope>NUCLEOTIDE SEQUENCE</scope>
    <source>
        <strain evidence="1">CBS 260.36</strain>
    </source>
</reference>
<comment type="caution">
    <text evidence="1">The sequence shown here is derived from an EMBL/GenBank/DDBJ whole genome shotgun (WGS) entry which is preliminary data.</text>
</comment>
<name>A0A9P4IX24_9PEZI</name>
<dbReference type="AlphaFoldDB" id="A0A9P4IX24"/>
<organism evidence="1 2">
    <name type="scientific">Myriangium duriaei CBS 260.36</name>
    <dbReference type="NCBI Taxonomy" id="1168546"/>
    <lineage>
        <taxon>Eukaryota</taxon>
        <taxon>Fungi</taxon>
        <taxon>Dikarya</taxon>
        <taxon>Ascomycota</taxon>
        <taxon>Pezizomycotina</taxon>
        <taxon>Dothideomycetes</taxon>
        <taxon>Dothideomycetidae</taxon>
        <taxon>Myriangiales</taxon>
        <taxon>Myriangiaceae</taxon>
        <taxon>Myriangium</taxon>
    </lineage>
</organism>